<reference evidence="2" key="1">
    <citation type="journal article" date="2014" name="Int. J. Syst. Evol. Microbiol.">
        <title>Complete genome sequence of Corynebacterium casei LMG S-19264T (=DSM 44701T), isolated from a smear-ripened cheese.</title>
        <authorList>
            <consortium name="US DOE Joint Genome Institute (JGI-PGF)"/>
            <person name="Walter F."/>
            <person name="Albersmeier A."/>
            <person name="Kalinowski J."/>
            <person name="Ruckert C."/>
        </authorList>
    </citation>
    <scope>NUCLEOTIDE SEQUENCE</scope>
    <source>
        <strain evidence="2">CGMCC 1.15958</strain>
    </source>
</reference>
<protein>
    <recommendedName>
        <fullName evidence="4">Spore coat protein CotH</fullName>
    </recommendedName>
</protein>
<dbReference type="EMBL" id="BMKK01000002">
    <property type="protein sequence ID" value="GGD47347.1"/>
    <property type="molecule type" value="Genomic_DNA"/>
</dbReference>
<dbReference type="Pfam" id="PF08757">
    <property type="entry name" value="CotH"/>
    <property type="match status" value="1"/>
</dbReference>
<reference evidence="2" key="2">
    <citation type="submission" date="2020-09" db="EMBL/GenBank/DDBJ databases">
        <authorList>
            <person name="Sun Q."/>
            <person name="Zhou Y."/>
        </authorList>
    </citation>
    <scope>NUCLEOTIDE SEQUENCE</scope>
    <source>
        <strain evidence="2">CGMCC 1.15958</strain>
    </source>
</reference>
<comment type="caution">
    <text evidence="2">The sequence shown here is derived from an EMBL/GenBank/DDBJ whole genome shotgun (WGS) entry which is preliminary data.</text>
</comment>
<feature type="chain" id="PRO_5038024455" description="Spore coat protein CotH" evidence="1">
    <location>
        <begin position="23"/>
        <end position="481"/>
    </location>
</feature>
<dbReference type="InterPro" id="IPR014867">
    <property type="entry name" value="Spore_coat_CotH_CotH2/3/7"/>
</dbReference>
<name>A0A916YIK5_9BACT</name>
<dbReference type="PANTHER" id="PTHR40050">
    <property type="entry name" value="INNER SPORE COAT PROTEIN H"/>
    <property type="match status" value="1"/>
</dbReference>
<dbReference type="RefSeq" id="WP_188764863.1">
    <property type="nucleotide sequence ID" value="NZ_BMKK01000002.1"/>
</dbReference>
<sequence>MKNLLKISILIFISAIGANLFANHPPKPHPNYAIVFPQNKVNTLEISLTKAQWDSIKADMKTKFGNDFGEGGFPNRGKMPPMPPPNFEDGPPMMNFGKGEPDYVQASIRFKGKTYPKVAFRLKGNSSLMMTWGKGVYKLPFRLDFGKFEKDKKKRKLYGFQELAFSPAMSDKSLIREKVAADIFREAGIPAAQTAFYKIYIDFGQGKKYCGVYTLTEVIDDTMIKSQFGEDSGNIYKPESNFTKFKKEQFDKKNNKKKADWSDVEAFVKTLNSTERTTNAAQWRADLEKTFNIEHFLKYLAVNTTIVNWDSYGAMAHNFYLYNSPTQKLTWIPWDHDQALGLKMEAPEGMRPPNSLQSKNSKMPDGFGFGPPPMGGGPMGRSISLSLKEASKNWPLIRFIADDEVYFAKYKNYVKEFTENVFTPEKMSALFDKNHQLIASAVAKEQKPFSHLNKLEDFDNELNSLKAHVVKRNAEVKEFLK</sequence>
<accession>A0A916YIK5</accession>
<feature type="signal peptide" evidence="1">
    <location>
        <begin position="1"/>
        <end position="22"/>
    </location>
</feature>
<evidence type="ECO:0000256" key="1">
    <source>
        <dbReference type="SAM" id="SignalP"/>
    </source>
</evidence>
<evidence type="ECO:0000313" key="3">
    <source>
        <dbReference type="Proteomes" id="UP000609064"/>
    </source>
</evidence>
<proteinExistence type="predicted"/>
<gene>
    <name evidence="2" type="ORF">GCM10011514_09170</name>
</gene>
<organism evidence="2 3">
    <name type="scientific">Emticicia aquatilis</name>
    <dbReference type="NCBI Taxonomy" id="1537369"/>
    <lineage>
        <taxon>Bacteria</taxon>
        <taxon>Pseudomonadati</taxon>
        <taxon>Bacteroidota</taxon>
        <taxon>Cytophagia</taxon>
        <taxon>Cytophagales</taxon>
        <taxon>Leadbetterellaceae</taxon>
        <taxon>Emticicia</taxon>
    </lineage>
</organism>
<keyword evidence="1" id="KW-0732">Signal</keyword>
<evidence type="ECO:0000313" key="2">
    <source>
        <dbReference type="EMBL" id="GGD47347.1"/>
    </source>
</evidence>
<dbReference type="AlphaFoldDB" id="A0A916YIK5"/>
<keyword evidence="3" id="KW-1185">Reference proteome</keyword>
<dbReference type="PANTHER" id="PTHR40050:SF1">
    <property type="entry name" value="INNER SPORE COAT PROTEIN H"/>
    <property type="match status" value="1"/>
</dbReference>
<evidence type="ECO:0008006" key="4">
    <source>
        <dbReference type="Google" id="ProtNLM"/>
    </source>
</evidence>
<dbReference type="Proteomes" id="UP000609064">
    <property type="component" value="Unassembled WGS sequence"/>
</dbReference>